<dbReference type="InterPro" id="IPR001888">
    <property type="entry name" value="Transposase_1"/>
</dbReference>
<dbReference type="InterPro" id="IPR001214">
    <property type="entry name" value="SET_dom"/>
</dbReference>
<dbReference type="InterPro" id="IPR050600">
    <property type="entry name" value="SETD3_SETD6_MTase"/>
</dbReference>
<dbReference type="InterPro" id="IPR036397">
    <property type="entry name" value="RNaseH_sf"/>
</dbReference>
<gene>
    <name evidence="2" type="ORF">LAZ67_19002521</name>
</gene>
<evidence type="ECO:0000313" key="2">
    <source>
        <dbReference type="EMBL" id="UYV81011.1"/>
    </source>
</evidence>
<name>A0ABY6LIH4_9ARAC</name>
<dbReference type="PROSITE" id="PS50280">
    <property type="entry name" value="SET"/>
    <property type="match status" value="1"/>
</dbReference>
<proteinExistence type="predicted"/>
<dbReference type="SUPFAM" id="SSF82199">
    <property type="entry name" value="SET domain"/>
    <property type="match status" value="1"/>
</dbReference>
<dbReference type="Gene3D" id="3.90.1410.10">
    <property type="entry name" value="set domain protein methyltransferase, domain 1"/>
    <property type="match status" value="1"/>
</dbReference>
<dbReference type="Proteomes" id="UP001235939">
    <property type="component" value="Chromosome 19"/>
</dbReference>
<dbReference type="PANTHER" id="PTHR13271">
    <property type="entry name" value="UNCHARACTERIZED PUTATIVE METHYLTRANSFERASE"/>
    <property type="match status" value="1"/>
</dbReference>
<dbReference type="Pfam" id="PF00856">
    <property type="entry name" value="SET"/>
    <property type="match status" value="1"/>
</dbReference>
<sequence>MNRSQEISNAVFLHVNNCFNVKKRKGFSHRIVTRDKKWVHYDNPKCQAMYGYPGRASLSMAKPNIHGGKIMLCIWWDQLLHHDRLSSSASVTDARAQGGHVLAGSLELDLNQRPKDHRCNIYSRLTFWECRKEELSATEVLVLFLLLERKKGAESPWYPYLATLPADYSCYLRWKPGTWVPSNMEESLDAQRKLDLAMFAKLTSLAETKLGLDWNWDQFTWALATVNTRCVYLSCGQTDCSGNCGLGHLALAPVLDLLNHTPDMQVQAGLNPESQCYEIVSLKTIQAGQQVFVNYGNHENRKLLVEYGFVCPGNLNDMVPVSR</sequence>
<reference evidence="2 3" key="1">
    <citation type="submission" date="2022-01" db="EMBL/GenBank/DDBJ databases">
        <title>A chromosomal length assembly of Cordylochernes scorpioides.</title>
        <authorList>
            <person name="Zeh D."/>
            <person name="Zeh J."/>
        </authorList>
    </citation>
    <scope>NUCLEOTIDE SEQUENCE [LARGE SCALE GENOMIC DNA]</scope>
    <source>
        <strain evidence="2">IN4F17</strain>
        <tissue evidence="2">Whole Body</tissue>
    </source>
</reference>
<evidence type="ECO:0000259" key="1">
    <source>
        <dbReference type="PROSITE" id="PS50280"/>
    </source>
</evidence>
<organism evidence="2 3">
    <name type="scientific">Cordylochernes scorpioides</name>
    <dbReference type="NCBI Taxonomy" id="51811"/>
    <lineage>
        <taxon>Eukaryota</taxon>
        <taxon>Metazoa</taxon>
        <taxon>Ecdysozoa</taxon>
        <taxon>Arthropoda</taxon>
        <taxon>Chelicerata</taxon>
        <taxon>Arachnida</taxon>
        <taxon>Pseudoscorpiones</taxon>
        <taxon>Cheliferoidea</taxon>
        <taxon>Chernetidae</taxon>
        <taxon>Cordylochernes</taxon>
    </lineage>
</organism>
<protein>
    <submittedName>
        <fullName evidence="2">SETD4</fullName>
    </submittedName>
</protein>
<keyword evidence="3" id="KW-1185">Reference proteome</keyword>
<accession>A0ABY6LIH4</accession>
<feature type="domain" description="SET" evidence="1">
    <location>
        <begin position="119"/>
        <end position="296"/>
    </location>
</feature>
<dbReference type="Gene3D" id="3.30.420.10">
    <property type="entry name" value="Ribonuclease H-like superfamily/Ribonuclease H"/>
    <property type="match status" value="1"/>
</dbReference>
<evidence type="ECO:0000313" key="3">
    <source>
        <dbReference type="Proteomes" id="UP001235939"/>
    </source>
</evidence>
<dbReference type="EMBL" id="CP092881">
    <property type="protein sequence ID" value="UYV81011.1"/>
    <property type="molecule type" value="Genomic_DNA"/>
</dbReference>
<dbReference type="Pfam" id="PF01359">
    <property type="entry name" value="Transposase_1"/>
    <property type="match status" value="1"/>
</dbReference>
<feature type="non-terminal residue" evidence="2">
    <location>
        <position position="1"/>
    </location>
</feature>
<dbReference type="InterPro" id="IPR046341">
    <property type="entry name" value="SET_dom_sf"/>
</dbReference>
<dbReference type="PANTHER" id="PTHR13271:SF151">
    <property type="entry name" value="SET DOMAIN-CONTAINING PROTEIN 4"/>
    <property type="match status" value="1"/>
</dbReference>